<evidence type="ECO:0000313" key="3">
    <source>
        <dbReference type="EMBL" id="KIC96149.1"/>
    </source>
</evidence>
<dbReference type="EMBL" id="JSVC01000002">
    <property type="protein sequence ID" value="KIC96149.1"/>
    <property type="molecule type" value="Genomic_DNA"/>
</dbReference>
<dbReference type="STRING" id="1349421.OI18_03045"/>
<dbReference type="AlphaFoldDB" id="A0A0C1J068"/>
<sequence>MQITVHLGLLVLAGALAFSVGLLFRWIQVKLLRKQLLELEKEKMDDHAEILSLQRKLSDSVNSSHPAATPVVSLKEKDSQTDNGKNKLASQ</sequence>
<dbReference type="RefSeq" id="WP_039137013.1">
    <property type="nucleotide sequence ID" value="NZ_JSVC01000002.1"/>
</dbReference>
<proteinExistence type="predicted"/>
<evidence type="ECO:0000256" key="1">
    <source>
        <dbReference type="SAM" id="MobiDB-lite"/>
    </source>
</evidence>
<keyword evidence="2" id="KW-1133">Transmembrane helix</keyword>
<accession>A0A0C1J068</accession>
<evidence type="ECO:0000256" key="2">
    <source>
        <dbReference type="SAM" id="Phobius"/>
    </source>
</evidence>
<protein>
    <recommendedName>
        <fullName evidence="5">Lipopolysaccharide assembly protein A domain-containing protein</fullName>
    </recommendedName>
</protein>
<evidence type="ECO:0008006" key="5">
    <source>
        <dbReference type="Google" id="ProtNLM"/>
    </source>
</evidence>
<keyword evidence="2" id="KW-0472">Membrane</keyword>
<feature type="region of interest" description="Disordered" evidence="1">
    <location>
        <begin position="55"/>
        <end position="91"/>
    </location>
</feature>
<gene>
    <name evidence="3" type="ORF">OI18_03045</name>
</gene>
<feature type="transmembrane region" description="Helical" evidence="2">
    <location>
        <begin position="6"/>
        <end position="27"/>
    </location>
</feature>
<name>A0A0C1J068_9BACT</name>
<dbReference type="Proteomes" id="UP000031408">
    <property type="component" value="Unassembled WGS sequence"/>
</dbReference>
<comment type="caution">
    <text evidence="3">The sequence shown here is derived from an EMBL/GenBank/DDBJ whole genome shotgun (WGS) entry which is preliminary data.</text>
</comment>
<reference evidence="3 4" key="1">
    <citation type="submission" date="2014-11" db="EMBL/GenBank/DDBJ databases">
        <title>Genome sequence of Flavihumibacter solisilvae 3-3.</title>
        <authorList>
            <person name="Zhou G."/>
            <person name="Li M."/>
            <person name="Wang G."/>
        </authorList>
    </citation>
    <scope>NUCLEOTIDE SEQUENCE [LARGE SCALE GENOMIC DNA]</scope>
    <source>
        <strain evidence="3 4">3-3</strain>
    </source>
</reference>
<organism evidence="3 4">
    <name type="scientific">Flavihumibacter solisilvae</name>
    <dbReference type="NCBI Taxonomy" id="1349421"/>
    <lineage>
        <taxon>Bacteria</taxon>
        <taxon>Pseudomonadati</taxon>
        <taxon>Bacteroidota</taxon>
        <taxon>Chitinophagia</taxon>
        <taxon>Chitinophagales</taxon>
        <taxon>Chitinophagaceae</taxon>
        <taxon>Flavihumibacter</taxon>
    </lineage>
</organism>
<keyword evidence="2" id="KW-0812">Transmembrane</keyword>
<evidence type="ECO:0000313" key="4">
    <source>
        <dbReference type="Proteomes" id="UP000031408"/>
    </source>
</evidence>
<keyword evidence="4" id="KW-1185">Reference proteome</keyword>